<reference evidence="1 2" key="1">
    <citation type="submission" date="2007-06" db="EMBL/GenBank/DDBJ databases">
        <authorList>
            <person name="Shimkets L."/>
            <person name="Ferriera S."/>
            <person name="Johnson J."/>
            <person name="Kravitz S."/>
            <person name="Beeson K."/>
            <person name="Sutton G."/>
            <person name="Rogers Y.-H."/>
            <person name="Friedman R."/>
            <person name="Frazier M."/>
            <person name="Venter J.C."/>
        </authorList>
    </citation>
    <scope>NUCLEOTIDE SEQUENCE [LARGE SCALE GENOMIC DNA]</scope>
    <source>
        <strain evidence="1 2">SIR-1</strain>
    </source>
</reference>
<evidence type="ECO:0000313" key="1">
    <source>
        <dbReference type="EMBL" id="EDM76891.1"/>
    </source>
</evidence>
<evidence type="ECO:0008006" key="3">
    <source>
        <dbReference type="Google" id="ProtNLM"/>
    </source>
</evidence>
<sequence>MSEVLSPHESVSLLELPEHLSDTEFAAYIAALDSHLDAMKPFVMIVDGSVLNSGETMEQSIWHRRRATRIKAFHRGVVFITGLNGTRDRVRLLCQLQPPNVPYAFVSTREEALSWATQRLTRRAERESRRKTVSLRSLSAS</sequence>
<protein>
    <recommendedName>
        <fullName evidence="3">STAS/SEC14 domain-containing protein</fullName>
    </recommendedName>
</protein>
<keyword evidence="2" id="KW-1185">Reference proteome</keyword>
<name>A6GB94_9BACT</name>
<dbReference type="RefSeq" id="WP_006973985.1">
    <property type="nucleotide sequence ID" value="NZ_ABCS01000056.1"/>
</dbReference>
<dbReference type="AlphaFoldDB" id="A6GB94"/>
<dbReference type="Proteomes" id="UP000005801">
    <property type="component" value="Unassembled WGS sequence"/>
</dbReference>
<evidence type="ECO:0000313" key="2">
    <source>
        <dbReference type="Proteomes" id="UP000005801"/>
    </source>
</evidence>
<organism evidence="1 2">
    <name type="scientific">Plesiocystis pacifica SIR-1</name>
    <dbReference type="NCBI Taxonomy" id="391625"/>
    <lineage>
        <taxon>Bacteria</taxon>
        <taxon>Pseudomonadati</taxon>
        <taxon>Myxococcota</taxon>
        <taxon>Polyangia</taxon>
        <taxon>Nannocystales</taxon>
        <taxon>Nannocystaceae</taxon>
        <taxon>Plesiocystis</taxon>
    </lineage>
</organism>
<gene>
    <name evidence="1" type="ORF">PPSIR1_24734</name>
</gene>
<dbReference type="OrthoDB" id="5530530at2"/>
<accession>A6GB94</accession>
<proteinExistence type="predicted"/>
<dbReference type="EMBL" id="ABCS01000056">
    <property type="protein sequence ID" value="EDM76891.1"/>
    <property type="molecule type" value="Genomic_DNA"/>
</dbReference>
<comment type="caution">
    <text evidence="1">The sequence shown here is derived from an EMBL/GenBank/DDBJ whole genome shotgun (WGS) entry which is preliminary data.</text>
</comment>